<comment type="caution">
    <text evidence="8">The sequence shown here is derived from an EMBL/GenBank/DDBJ whole genome shotgun (WGS) entry which is preliminary data.</text>
</comment>
<proteinExistence type="inferred from homology"/>
<dbReference type="PANTHER" id="PTHR31734:SF28">
    <property type="entry name" value="AUXIN-RESPONSIVE PROTEIN IAA13"/>
    <property type="match status" value="1"/>
</dbReference>
<dbReference type="GO" id="GO:0006355">
    <property type="term" value="P:regulation of DNA-templated transcription"/>
    <property type="evidence" value="ECO:0007669"/>
    <property type="project" value="InterPro"/>
</dbReference>
<dbReference type="EMBL" id="CM035414">
    <property type="protein sequence ID" value="KAH7430013.1"/>
    <property type="molecule type" value="Genomic_DNA"/>
</dbReference>
<evidence type="ECO:0000259" key="7">
    <source>
        <dbReference type="PROSITE" id="PS51745"/>
    </source>
</evidence>
<dbReference type="InterPro" id="IPR003311">
    <property type="entry name" value="AUX_IAA"/>
</dbReference>
<sequence>MHWRRDEVGKCFLDVAADPRLRTEAYNAGNCSSEASAPSYTQSTSSTIVSPVHLDPSDAPYESSAQSDSNSFKEQDYMGVSDTSSTACKMLSERKELQCAVKVDVEEPDLLLGLGPSSVKGSVEKVDLNFFSQTNIAISRKLSCPLNTRVDGQEPVKIAFDVEHVTPRLSCEDPMPLKRLDSVSISNFSCSLPIDPNTKCPKRLFSEMRPPSEGAPVAYANAAVNINETNAGTSFAPNNLRMIIQQPDTALKAINKQFQVPYWGTSPRTSPWQPEFAHGSSPFGQLPCNKSSGIPLGVMKITENLGSLPAEVPPAKEQVVGWPPVRSYRRSAINSRISGPTKAEADVQGATFVKVTMDGFYVGRKVDLNAYRNYEELLSALEGMFSPVGEGAKFLHARDFVLTYQDKEGDWMLVGDVPWGMFVRTVKRLRITRNSDSTCLGSSASKNLS</sequence>
<feature type="domain" description="PB1" evidence="7">
    <location>
        <begin position="350"/>
        <end position="436"/>
    </location>
</feature>
<feature type="compositionally biased region" description="Polar residues" evidence="6">
    <location>
        <begin position="31"/>
        <end position="49"/>
    </location>
</feature>
<comment type="similarity">
    <text evidence="2 5">Belongs to the Aux/IAA family.</text>
</comment>
<dbReference type="PANTHER" id="PTHR31734">
    <property type="entry name" value="AUXIN-RESPONSIVE PROTEIN IAA17"/>
    <property type="match status" value="1"/>
</dbReference>
<dbReference type="AlphaFoldDB" id="A0A8T2U8C7"/>
<comment type="subunit">
    <text evidence="5">Homodimers and heterodimers.</text>
</comment>
<keyword evidence="9" id="KW-1185">Reference proteome</keyword>
<comment type="subcellular location">
    <subcellularLocation>
        <location evidence="1 5">Nucleus</location>
    </subcellularLocation>
</comment>
<evidence type="ECO:0000256" key="5">
    <source>
        <dbReference type="RuleBase" id="RU004549"/>
    </source>
</evidence>
<dbReference type="GO" id="GO:0005634">
    <property type="term" value="C:nucleus"/>
    <property type="evidence" value="ECO:0007669"/>
    <property type="project" value="UniProtKB-SubCell"/>
</dbReference>
<keyword evidence="5" id="KW-0805">Transcription regulation</keyword>
<evidence type="ECO:0000256" key="3">
    <source>
        <dbReference type="ARBA" id="ARBA00022491"/>
    </source>
</evidence>
<keyword evidence="5" id="KW-0804">Transcription</keyword>
<keyword evidence="3 5" id="KW-0678">Repressor</keyword>
<accession>A0A8T2U8C7</accession>
<gene>
    <name evidence="8" type="ORF">KP509_09G078200</name>
</gene>
<dbReference type="Proteomes" id="UP000825935">
    <property type="component" value="Chromosome 9"/>
</dbReference>
<dbReference type="InterPro" id="IPR033389">
    <property type="entry name" value="AUX/IAA_dom"/>
</dbReference>
<dbReference type="PROSITE" id="PS51745">
    <property type="entry name" value="PB1"/>
    <property type="match status" value="1"/>
</dbReference>
<evidence type="ECO:0000256" key="4">
    <source>
        <dbReference type="ARBA" id="ARBA00023294"/>
    </source>
</evidence>
<dbReference type="Pfam" id="PF02309">
    <property type="entry name" value="AUX_IAA"/>
    <property type="match status" value="1"/>
</dbReference>
<evidence type="ECO:0000313" key="8">
    <source>
        <dbReference type="EMBL" id="KAH7430013.1"/>
    </source>
</evidence>
<keyword evidence="4 5" id="KW-0927">Auxin signaling pathway</keyword>
<comment type="function">
    <text evidence="5">Aux/IAA proteins are short-lived transcriptional factors that function as repressors of early auxin response genes at low auxin concentrations.</text>
</comment>
<dbReference type="OrthoDB" id="1925392at2759"/>
<dbReference type="InterPro" id="IPR053793">
    <property type="entry name" value="PB1-like"/>
</dbReference>
<evidence type="ECO:0000313" key="9">
    <source>
        <dbReference type="Proteomes" id="UP000825935"/>
    </source>
</evidence>
<dbReference type="Gene3D" id="3.10.20.90">
    <property type="entry name" value="Phosphatidylinositol 3-kinase Catalytic Subunit, Chain A, domain 1"/>
    <property type="match status" value="1"/>
</dbReference>
<keyword evidence="5" id="KW-0539">Nucleus</keyword>
<evidence type="ECO:0000256" key="6">
    <source>
        <dbReference type="SAM" id="MobiDB-lite"/>
    </source>
</evidence>
<organism evidence="8 9">
    <name type="scientific">Ceratopteris richardii</name>
    <name type="common">Triangle waterfern</name>
    <dbReference type="NCBI Taxonomy" id="49495"/>
    <lineage>
        <taxon>Eukaryota</taxon>
        <taxon>Viridiplantae</taxon>
        <taxon>Streptophyta</taxon>
        <taxon>Embryophyta</taxon>
        <taxon>Tracheophyta</taxon>
        <taxon>Polypodiopsida</taxon>
        <taxon>Polypodiidae</taxon>
        <taxon>Polypodiales</taxon>
        <taxon>Pteridineae</taxon>
        <taxon>Pteridaceae</taxon>
        <taxon>Parkerioideae</taxon>
        <taxon>Ceratopteris</taxon>
    </lineage>
</organism>
<evidence type="ECO:0000256" key="2">
    <source>
        <dbReference type="ARBA" id="ARBA00006728"/>
    </source>
</evidence>
<dbReference type="SUPFAM" id="SSF54277">
    <property type="entry name" value="CAD &amp; PB1 domains"/>
    <property type="match status" value="1"/>
</dbReference>
<feature type="region of interest" description="Disordered" evidence="6">
    <location>
        <begin position="31"/>
        <end position="77"/>
    </location>
</feature>
<evidence type="ECO:0000256" key="1">
    <source>
        <dbReference type="ARBA" id="ARBA00004123"/>
    </source>
</evidence>
<reference evidence="8" key="1">
    <citation type="submission" date="2021-08" db="EMBL/GenBank/DDBJ databases">
        <title>WGS assembly of Ceratopteris richardii.</title>
        <authorList>
            <person name="Marchant D.B."/>
            <person name="Chen G."/>
            <person name="Jenkins J."/>
            <person name="Shu S."/>
            <person name="Leebens-Mack J."/>
            <person name="Grimwood J."/>
            <person name="Schmutz J."/>
            <person name="Soltis P."/>
            <person name="Soltis D."/>
            <person name="Chen Z.-H."/>
        </authorList>
    </citation>
    <scope>NUCLEOTIDE SEQUENCE</scope>
    <source>
        <strain evidence="8">Whitten #5841</strain>
        <tissue evidence="8">Leaf</tissue>
    </source>
</reference>
<protein>
    <recommendedName>
        <fullName evidence="5">Auxin-responsive protein</fullName>
    </recommendedName>
</protein>
<dbReference type="GO" id="GO:0009734">
    <property type="term" value="P:auxin-activated signaling pathway"/>
    <property type="evidence" value="ECO:0007669"/>
    <property type="project" value="UniProtKB-UniRule"/>
</dbReference>
<name>A0A8T2U8C7_CERRI</name>